<dbReference type="Gene3D" id="3.90.870.20">
    <property type="entry name" value="Carbamoyltransferase, C-terminal domain"/>
    <property type="match status" value="1"/>
</dbReference>
<evidence type="ECO:0000313" key="2">
    <source>
        <dbReference type="EMBL" id="PPC73974.1"/>
    </source>
</evidence>
<dbReference type="InterPro" id="IPR051338">
    <property type="entry name" value="NodU/CmcH_Carbamoyltrnsfr"/>
</dbReference>
<reference evidence="2 3" key="1">
    <citation type="submission" date="2018-02" db="EMBL/GenBank/DDBJ databases">
        <title>novel marine gammaproteobacteria from coastal saline agro ecosystem.</title>
        <authorList>
            <person name="Krishnan R."/>
            <person name="Ramesh Kumar N."/>
        </authorList>
    </citation>
    <scope>NUCLEOTIDE SEQUENCE [LARGE SCALE GENOMIC DNA]</scope>
    <source>
        <strain evidence="2 3">228</strain>
    </source>
</reference>
<feature type="domain" description="Carbamoyltransferase C-terminal" evidence="1">
    <location>
        <begin position="396"/>
        <end position="551"/>
    </location>
</feature>
<dbReference type="Proteomes" id="UP000238196">
    <property type="component" value="Unassembled WGS sequence"/>
</dbReference>
<dbReference type="Gene3D" id="3.30.420.40">
    <property type="match status" value="1"/>
</dbReference>
<dbReference type="EMBL" id="PRLP01000169">
    <property type="protein sequence ID" value="PPC73974.1"/>
    <property type="molecule type" value="Genomic_DNA"/>
</dbReference>
<protein>
    <submittedName>
        <fullName evidence="2">Carbamoyltransferase</fullName>
    </submittedName>
</protein>
<dbReference type="InterPro" id="IPR031730">
    <property type="entry name" value="Carbam_trans_C"/>
</dbReference>
<organism evidence="2 3">
    <name type="scientific">Proteobacteria bacterium 228</name>
    <dbReference type="NCBI Taxonomy" id="2083153"/>
    <lineage>
        <taxon>Bacteria</taxon>
        <taxon>Pseudomonadati</taxon>
        <taxon>Pseudomonadota</taxon>
    </lineage>
</organism>
<comment type="caution">
    <text evidence="2">The sequence shown here is derived from an EMBL/GenBank/DDBJ whole genome shotgun (WGS) entry which is preliminary data.</text>
</comment>
<name>A0A2S5KGP4_9PROT</name>
<sequence>MTDGYYLSIYSHVGQLAAAMDVGVRHDQNMALWKKTNNSIHLIKHWEFERLTGVKNHSLSFPDENSAINFISEKLKSLNIEYKQIISIIGTPGIHGIFPASIVWHEQERYTYHNLCHLYSGLLLDTDLFKNESILALALDGGPDPVVDIDARQKHFYTGAYSNKGNVEYFHIPSPAVLWSMLRNRLRLAEGSLMALGSATTAEYIHPVPFPPALYTISEIAESAQWFDELYNNIMSISETDEGKSFVNLDKSFSLQENKISMLVKIVQNYSQELVSNTIRDLVKKFSIDTKNTYLSITGGYALNCPSNSHIMNKHNFLGFIAPPAVNDSGMSLGMGLQFFYHNVPDFNFKFNNAYQGTDDKTLHNIVKDPEFSDFIESIKPLDTKELVEDLQLAPIVWFDAESEMGPRALGHRSILADPRTFKTKDQLNHIKQRQWWRPVAPIVLMEEMNTWFESGYTSPYMLHTFTIRKEKEHLVPAISHLDSSARVQTVRDSDDHNLYQIIKGFFEKTGVPMICNTSLNDKDEPIINTIAEALNFSLRKKIDVIYINSNRIKLRNHNSYELKSPRKRSDLHYFILKSDQHSNLLPLNRRQAMIYYHNPRLQTHGSSEKEIENLLRKINKIDRMFGKRADFQFIDIWHFVEHDHEKIVQGLI</sequence>
<proteinExistence type="predicted"/>
<dbReference type="PANTHER" id="PTHR34847">
    <property type="entry name" value="NODULATION PROTEIN U"/>
    <property type="match status" value="1"/>
</dbReference>
<dbReference type="Pfam" id="PF16861">
    <property type="entry name" value="Carbam_trans_C"/>
    <property type="match status" value="1"/>
</dbReference>
<gene>
    <name evidence="2" type="ORF">C4K68_28045</name>
</gene>
<dbReference type="AlphaFoldDB" id="A0A2S5KGP4"/>
<dbReference type="PANTHER" id="PTHR34847:SF1">
    <property type="entry name" value="NODULATION PROTEIN U"/>
    <property type="match status" value="1"/>
</dbReference>
<evidence type="ECO:0000313" key="3">
    <source>
        <dbReference type="Proteomes" id="UP000238196"/>
    </source>
</evidence>
<accession>A0A2S5KGP4</accession>
<dbReference type="InterPro" id="IPR038152">
    <property type="entry name" value="Carbam_trans_C_sf"/>
</dbReference>
<evidence type="ECO:0000259" key="1">
    <source>
        <dbReference type="Pfam" id="PF16861"/>
    </source>
</evidence>
<dbReference type="OrthoDB" id="9780777at2"/>